<comment type="caution">
    <text evidence="2">The sequence shown here is derived from an EMBL/GenBank/DDBJ whole genome shotgun (WGS) entry which is preliminary data.</text>
</comment>
<keyword evidence="3" id="KW-1185">Reference proteome</keyword>
<feature type="compositionally biased region" description="Low complexity" evidence="1">
    <location>
        <begin position="63"/>
        <end position="72"/>
    </location>
</feature>
<protein>
    <submittedName>
        <fullName evidence="2">(apollo) hypothetical protein</fullName>
    </submittedName>
</protein>
<sequence>MVQRGTRIGPLPGGRRGASGAGAGRGSMRAASRARGAVRSPSSPPHPSSPPEGLVSAGSSRTQQAAPAAGGARRMRWSQTMNANALRAYFRAKRGRNRMFGISGSDASLFLQSWSHLYPSLSKTWQTEFGTSCAPTYLVTPNSNDYDVRLFPHRMEMLRLGMRRH</sequence>
<dbReference type="OrthoDB" id="6939039at2759"/>
<reference evidence="2" key="1">
    <citation type="submission" date="2021-04" db="EMBL/GenBank/DDBJ databases">
        <authorList>
            <person name="Tunstrom K."/>
        </authorList>
    </citation>
    <scope>NUCLEOTIDE SEQUENCE</scope>
</reference>
<feature type="region of interest" description="Disordered" evidence="1">
    <location>
        <begin position="1"/>
        <end position="76"/>
    </location>
</feature>
<dbReference type="EMBL" id="CAJQZP010000527">
    <property type="protein sequence ID" value="CAG4966128.1"/>
    <property type="molecule type" value="Genomic_DNA"/>
</dbReference>
<feature type="compositionally biased region" description="Gly residues" evidence="1">
    <location>
        <begin position="11"/>
        <end position="25"/>
    </location>
</feature>
<dbReference type="AlphaFoldDB" id="A0A8S3WMR2"/>
<dbReference type="Proteomes" id="UP000691718">
    <property type="component" value="Unassembled WGS sequence"/>
</dbReference>
<evidence type="ECO:0000313" key="3">
    <source>
        <dbReference type="Proteomes" id="UP000691718"/>
    </source>
</evidence>
<evidence type="ECO:0000256" key="1">
    <source>
        <dbReference type="SAM" id="MobiDB-lite"/>
    </source>
</evidence>
<accession>A0A8S3WMR2</accession>
<proteinExistence type="predicted"/>
<name>A0A8S3WMR2_PARAO</name>
<feature type="compositionally biased region" description="Low complexity" evidence="1">
    <location>
        <begin position="26"/>
        <end position="41"/>
    </location>
</feature>
<organism evidence="2 3">
    <name type="scientific">Parnassius apollo</name>
    <name type="common">Apollo butterfly</name>
    <name type="synonym">Papilio apollo</name>
    <dbReference type="NCBI Taxonomy" id="110799"/>
    <lineage>
        <taxon>Eukaryota</taxon>
        <taxon>Metazoa</taxon>
        <taxon>Ecdysozoa</taxon>
        <taxon>Arthropoda</taxon>
        <taxon>Hexapoda</taxon>
        <taxon>Insecta</taxon>
        <taxon>Pterygota</taxon>
        <taxon>Neoptera</taxon>
        <taxon>Endopterygota</taxon>
        <taxon>Lepidoptera</taxon>
        <taxon>Glossata</taxon>
        <taxon>Ditrysia</taxon>
        <taxon>Papilionoidea</taxon>
        <taxon>Papilionidae</taxon>
        <taxon>Parnassiinae</taxon>
        <taxon>Parnassini</taxon>
        <taxon>Parnassius</taxon>
        <taxon>Parnassius</taxon>
    </lineage>
</organism>
<gene>
    <name evidence="2" type="ORF">PAPOLLO_LOCUS7546</name>
</gene>
<evidence type="ECO:0000313" key="2">
    <source>
        <dbReference type="EMBL" id="CAG4966128.1"/>
    </source>
</evidence>